<dbReference type="InterPro" id="IPR013149">
    <property type="entry name" value="ADH-like_C"/>
</dbReference>
<dbReference type="PANTHER" id="PTHR43677">
    <property type="entry name" value="SHORT-CHAIN DEHYDROGENASE/REDUCTASE"/>
    <property type="match status" value="1"/>
</dbReference>
<proteinExistence type="predicted"/>
<dbReference type="GO" id="GO:0016491">
    <property type="term" value="F:oxidoreductase activity"/>
    <property type="evidence" value="ECO:0007669"/>
    <property type="project" value="InterPro"/>
</dbReference>
<evidence type="ECO:0000259" key="1">
    <source>
        <dbReference type="SMART" id="SM00829"/>
    </source>
</evidence>
<dbReference type="InterPro" id="IPR011032">
    <property type="entry name" value="GroES-like_sf"/>
</dbReference>
<dbReference type="Pfam" id="PF00107">
    <property type="entry name" value="ADH_zinc_N"/>
    <property type="match status" value="1"/>
</dbReference>
<dbReference type="OrthoDB" id="4190732at2"/>
<accession>A0A318LGN5</accession>
<dbReference type="GO" id="GO:0008270">
    <property type="term" value="F:zinc ion binding"/>
    <property type="evidence" value="ECO:0007669"/>
    <property type="project" value="InterPro"/>
</dbReference>
<dbReference type="CDD" id="cd08241">
    <property type="entry name" value="QOR1"/>
    <property type="match status" value="1"/>
</dbReference>
<dbReference type="Gene3D" id="3.90.180.10">
    <property type="entry name" value="Medium-chain alcohol dehydrogenases, catalytic domain"/>
    <property type="match status" value="1"/>
</dbReference>
<evidence type="ECO:0000313" key="3">
    <source>
        <dbReference type="Proteomes" id="UP000247892"/>
    </source>
</evidence>
<keyword evidence="3" id="KW-1185">Reference proteome</keyword>
<dbReference type="SMART" id="SM00829">
    <property type="entry name" value="PKS_ER"/>
    <property type="match status" value="1"/>
</dbReference>
<dbReference type="Pfam" id="PF08240">
    <property type="entry name" value="ADH_N"/>
    <property type="match status" value="1"/>
</dbReference>
<dbReference type="InterPro" id="IPR020843">
    <property type="entry name" value="ER"/>
</dbReference>
<sequence length="327" mass="34479">MRAVQVTEFGPPSGLTVAEVPDPEPGPGEVVVEVAAAGVNFPDILVVEGTYQNLPERPFSPGKEAAGTVVAVGEGVERLTVGQRVLTLVEYGAFTERLLVPEELVVEIPDAISFEEAAAFGLVYSTAHFGLVRRARLRAGEWVLVTGAGGGVGSAGVQLAKALGARVIALARDEERAELARAQGADVALISDVTTLRDDLLRVTDGHGVDVTLEMVGGDVFSQIVRATAWEGRVVIVGFAAGTQNPIKPGHLLVKNIAVLGLQSSDYRDRTPALMRSTMEEMLQLYVEGRLTIPVDAVFPLSKTGDALQAVKDGGIKGKLVIVPERS</sequence>
<comment type="caution">
    <text evidence="2">The sequence shown here is derived from an EMBL/GenBank/DDBJ whole genome shotgun (WGS) entry which is preliminary data.</text>
</comment>
<feature type="domain" description="Enoyl reductase (ER)" evidence="1">
    <location>
        <begin position="10"/>
        <end position="322"/>
    </location>
</feature>
<dbReference type="SUPFAM" id="SSF50129">
    <property type="entry name" value="GroES-like"/>
    <property type="match status" value="1"/>
</dbReference>
<dbReference type="PROSITE" id="PS01162">
    <property type="entry name" value="QOR_ZETA_CRYSTAL"/>
    <property type="match status" value="1"/>
</dbReference>
<dbReference type="InterPro" id="IPR036291">
    <property type="entry name" value="NAD(P)-bd_dom_sf"/>
</dbReference>
<name>A0A318LGN5_9PSEU</name>
<dbReference type="Proteomes" id="UP000247892">
    <property type="component" value="Unassembled WGS sequence"/>
</dbReference>
<protein>
    <submittedName>
        <fullName evidence="2">NADPH:quinone reductase</fullName>
    </submittedName>
</protein>
<dbReference type="PANTHER" id="PTHR43677:SF4">
    <property type="entry name" value="QUINONE OXIDOREDUCTASE-LIKE PROTEIN 2"/>
    <property type="match status" value="1"/>
</dbReference>
<dbReference type="RefSeq" id="WP_110343474.1">
    <property type="nucleotide sequence ID" value="NZ_MASU01000019.1"/>
</dbReference>
<dbReference type="SUPFAM" id="SSF51735">
    <property type="entry name" value="NAD(P)-binding Rossmann-fold domains"/>
    <property type="match status" value="1"/>
</dbReference>
<dbReference type="AlphaFoldDB" id="A0A318LGN5"/>
<dbReference type="InterPro" id="IPR013154">
    <property type="entry name" value="ADH-like_N"/>
</dbReference>
<organism evidence="2 3">
    <name type="scientific">Prauserella flavalba</name>
    <dbReference type="NCBI Taxonomy" id="1477506"/>
    <lineage>
        <taxon>Bacteria</taxon>
        <taxon>Bacillati</taxon>
        <taxon>Actinomycetota</taxon>
        <taxon>Actinomycetes</taxon>
        <taxon>Pseudonocardiales</taxon>
        <taxon>Pseudonocardiaceae</taxon>
        <taxon>Prauserella</taxon>
    </lineage>
</organism>
<reference evidence="2 3" key="1">
    <citation type="submission" date="2016-07" db="EMBL/GenBank/DDBJ databases">
        <title>Draft genome sequence of Prauserella sp. YIM 121212, isolated from alkaline soil.</title>
        <authorList>
            <person name="Ruckert C."/>
            <person name="Albersmeier A."/>
            <person name="Jiang C.-L."/>
            <person name="Jiang Y."/>
            <person name="Kalinowski J."/>
            <person name="Schneider O."/>
            <person name="Winkler A."/>
            <person name="Zotchev S.B."/>
        </authorList>
    </citation>
    <scope>NUCLEOTIDE SEQUENCE [LARGE SCALE GENOMIC DNA]</scope>
    <source>
        <strain evidence="2 3">YIM 121212</strain>
    </source>
</reference>
<dbReference type="InterPro" id="IPR051397">
    <property type="entry name" value="Zn-ADH-like_protein"/>
</dbReference>
<dbReference type="Gene3D" id="3.40.50.720">
    <property type="entry name" value="NAD(P)-binding Rossmann-like Domain"/>
    <property type="match status" value="1"/>
</dbReference>
<evidence type="ECO:0000313" key="2">
    <source>
        <dbReference type="EMBL" id="PXY18744.1"/>
    </source>
</evidence>
<gene>
    <name evidence="2" type="ORF">BA062_34635</name>
</gene>
<dbReference type="EMBL" id="MASU01000019">
    <property type="protein sequence ID" value="PXY18744.1"/>
    <property type="molecule type" value="Genomic_DNA"/>
</dbReference>
<dbReference type="InterPro" id="IPR002364">
    <property type="entry name" value="Quin_OxRdtase/zeta-crystal_CS"/>
</dbReference>